<sequence length="116" mass="12600">MNGPRRMSLSVTCGRVIRSNLRLIMINMHGQACIIYRCGIFIFLVLGLCIKTQRVLRRRAVFTLSTAGAHAWGASGHQAVGFIAMEVCASSPVTSISLTMVTSSYLLEPSLSSKIP</sequence>
<evidence type="ECO:0000313" key="3">
    <source>
        <dbReference type="Proteomes" id="UP000807025"/>
    </source>
</evidence>
<organism evidence="2 3">
    <name type="scientific">Pleurotus eryngii</name>
    <name type="common">Boletus of the steppes</name>
    <dbReference type="NCBI Taxonomy" id="5323"/>
    <lineage>
        <taxon>Eukaryota</taxon>
        <taxon>Fungi</taxon>
        <taxon>Dikarya</taxon>
        <taxon>Basidiomycota</taxon>
        <taxon>Agaricomycotina</taxon>
        <taxon>Agaricomycetes</taxon>
        <taxon>Agaricomycetidae</taxon>
        <taxon>Agaricales</taxon>
        <taxon>Pleurotineae</taxon>
        <taxon>Pleurotaceae</taxon>
        <taxon>Pleurotus</taxon>
    </lineage>
</organism>
<accession>A0A9P5ZJ30</accession>
<name>A0A9P5ZJ30_PLEER</name>
<proteinExistence type="predicted"/>
<comment type="caution">
    <text evidence="2">The sequence shown here is derived from an EMBL/GenBank/DDBJ whole genome shotgun (WGS) entry which is preliminary data.</text>
</comment>
<keyword evidence="3" id="KW-1185">Reference proteome</keyword>
<dbReference type="AlphaFoldDB" id="A0A9P5ZJ30"/>
<protein>
    <submittedName>
        <fullName evidence="2">Uncharacterized protein</fullName>
    </submittedName>
</protein>
<gene>
    <name evidence="2" type="ORF">BDN71DRAFT_424402</name>
</gene>
<reference evidence="2" key="1">
    <citation type="submission" date="2020-11" db="EMBL/GenBank/DDBJ databases">
        <authorList>
            <consortium name="DOE Joint Genome Institute"/>
            <person name="Ahrendt S."/>
            <person name="Riley R."/>
            <person name="Andreopoulos W."/>
            <person name="Labutti K."/>
            <person name="Pangilinan J."/>
            <person name="Ruiz-Duenas F.J."/>
            <person name="Barrasa J.M."/>
            <person name="Sanchez-Garcia M."/>
            <person name="Camarero S."/>
            <person name="Miyauchi S."/>
            <person name="Serrano A."/>
            <person name="Linde D."/>
            <person name="Babiker R."/>
            <person name="Drula E."/>
            <person name="Ayuso-Fernandez I."/>
            <person name="Pacheco R."/>
            <person name="Padilla G."/>
            <person name="Ferreira P."/>
            <person name="Barriuso J."/>
            <person name="Kellner H."/>
            <person name="Castanera R."/>
            <person name="Alfaro M."/>
            <person name="Ramirez L."/>
            <person name="Pisabarro A.G."/>
            <person name="Kuo A."/>
            <person name="Tritt A."/>
            <person name="Lipzen A."/>
            <person name="He G."/>
            <person name="Yan M."/>
            <person name="Ng V."/>
            <person name="Cullen D."/>
            <person name="Martin F."/>
            <person name="Rosso M.-N."/>
            <person name="Henrissat B."/>
            <person name="Hibbett D."/>
            <person name="Martinez A.T."/>
            <person name="Grigoriev I.V."/>
        </authorList>
    </citation>
    <scope>NUCLEOTIDE SEQUENCE</scope>
    <source>
        <strain evidence="2">ATCC 90797</strain>
    </source>
</reference>
<dbReference type="EMBL" id="MU154701">
    <property type="protein sequence ID" value="KAF9488689.1"/>
    <property type="molecule type" value="Genomic_DNA"/>
</dbReference>
<dbReference type="Proteomes" id="UP000807025">
    <property type="component" value="Unassembled WGS sequence"/>
</dbReference>
<evidence type="ECO:0000256" key="1">
    <source>
        <dbReference type="SAM" id="Phobius"/>
    </source>
</evidence>
<keyword evidence="1" id="KW-1133">Transmembrane helix</keyword>
<evidence type="ECO:0000313" key="2">
    <source>
        <dbReference type="EMBL" id="KAF9488689.1"/>
    </source>
</evidence>
<keyword evidence="1" id="KW-0812">Transmembrane</keyword>
<feature type="transmembrane region" description="Helical" evidence="1">
    <location>
        <begin position="28"/>
        <end position="50"/>
    </location>
</feature>
<keyword evidence="1" id="KW-0472">Membrane</keyword>